<dbReference type="InterPro" id="IPR051283">
    <property type="entry name" value="Sec_Metabolite_Acyltrans"/>
</dbReference>
<sequence>MRRTWSNVVSGKLFFSDDQKRPLLIHNTSLQIKLPFQNLDTLIDKSESSVPDLQDKIFHFSPASIARLKKQVNSEIVTVDTDNRKSEKPVISSLLSVSALIWRSITRARCLITKD</sequence>
<dbReference type="Proteomes" id="UP000036987">
    <property type="component" value="Unassembled WGS sequence"/>
</dbReference>
<organism evidence="2 3">
    <name type="scientific">Zostera marina</name>
    <name type="common">Eelgrass</name>
    <dbReference type="NCBI Taxonomy" id="29655"/>
    <lineage>
        <taxon>Eukaryota</taxon>
        <taxon>Viridiplantae</taxon>
        <taxon>Streptophyta</taxon>
        <taxon>Embryophyta</taxon>
        <taxon>Tracheophyta</taxon>
        <taxon>Spermatophyta</taxon>
        <taxon>Magnoliopsida</taxon>
        <taxon>Liliopsida</taxon>
        <taxon>Zosteraceae</taxon>
        <taxon>Zostera</taxon>
    </lineage>
</organism>
<accession>A0A0K9Q5S1</accession>
<name>A0A0K9Q5S1_ZOSMR</name>
<evidence type="ECO:0000256" key="1">
    <source>
        <dbReference type="ARBA" id="ARBA00022679"/>
    </source>
</evidence>
<reference evidence="3" key="1">
    <citation type="journal article" date="2016" name="Nature">
        <title>The genome of the seagrass Zostera marina reveals angiosperm adaptation to the sea.</title>
        <authorList>
            <person name="Olsen J.L."/>
            <person name="Rouze P."/>
            <person name="Verhelst B."/>
            <person name="Lin Y.-C."/>
            <person name="Bayer T."/>
            <person name="Collen J."/>
            <person name="Dattolo E."/>
            <person name="De Paoli E."/>
            <person name="Dittami S."/>
            <person name="Maumus F."/>
            <person name="Michel G."/>
            <person name="Kersting A."/>
            <person name="Lauritano C."/>
            <person name="Lohaus R."/>
            <person name="Toepel M."/>
            <person name="Tonon T."/>
            <person name="Vanneste K."/>
            <person name="Amirebrahimi M."/>
            <person name="Brakel J."/>
            <person name="Bostroem C."/>
            <person name="Chovatia M."/>
            <person name="Grimwood J."/>
            <person name="Jenkins J.W."/>
            <person name="Jueterbock A."/>
            <person name="Mraz A."/>
            <person name="Stam W.T."/>
            <person name="Tice H."/>
            <person name="Bornberg-Bauer E."/>
            <person name="Green P.J."/>
            <person name="Pearson G.A."/>
            <person name="Procaccini G."/>
            <person name="Duarte C.M."/>
            <person name="Schmutz J."/>
            <person name="Reusch T.B.H."/>
            <person name="Van de Peer Y."/>
        </authorList>
    </citation>
    <scope>NUCLEOTIDE SEQUENCE [LARGE SCALE GENOMIC DNA]</scope>
    <source>
        <strain evidence="3">cv. Finnish</strain>
    </source>
</reference>
<dbReference type="Gene3D" id="3.30.559.10">
    <property type="entry name" value="Chloramphenicol acetyltransferase-like domain"/>
    <property type="match status" value="1"/>
</dbReference>
<keyword evidence="3" id="KW-1185">Reference proteome</keyword>
<gene>
    <name evidence="2" type="ORF">ZOSMA_109G00120</name>
</gene>
<comment type="caution">
    <text evidence="2">The sequence shown here is derived from an EMBL/GenBank/DDBJ whole genome shotgun (WGS) entry which is preliminary data.</text>
</comment>
<dbReference type="AlphaFoldDB" id="A0A0K9Q5S1"/>
<evidence type="ECO:0000313" key="2">
    <source>
        <dbReference type="EMBL" id="KMZ75922.1"/>
    </source>
</evidence>
<evidence type="ECO:0000313" key="3">
    <source>
        <dbReference type="Proteomes" id="UP000036987"/>
    </source>
</evidence>
<dbReference type="GO" id="GO:0016740">
    <property type="term" value="F:transferase activity"/>
    <property type="evidence" value="ECO:0007669"/>
    <property type="project" value="UniProtKB-KW"/>
</dbReference>
<dbReference type="PANTHER" id="PTHR31896">
    <property type="entry name" value="FAMILY REGULATORY PROTEIN, PUTATIVE (AFU_ORTHOLOGUE AFUA_3G14730)-RELATED"/>
    <property type="match status" value="1"/>
</dbReference>
<dbReference type="PANTHER" id="PTHR31896:SF12">
    <property type="entry name" value="HXXXD-TYPE ACYL-TRANSFERASE FAMILY PROTEIN"/>
    <property type="match status" value="1"/>
</dbReference>
<protein>
    <submittedName>
        <fullName evidence="2">Uncharacterized protein</fullName>
    </submittedName>
</protein>
<dbReference type="EMBL" id="LFYR01000112">
    <property type="protein sequence ID" value="KMZ75922.1"/>
    <property type="molecule type" value="Genomic_DNA"/>
</dbReference>
<dbReference type="InterPro" id="IPR023213">
    <property type="entry name" value="CAT-like_dom_sf"/>
</dbReference>
<proteinExistence type="predicted"/>
<keyword evidence="1" id="KW-0808">Transferase</keyword>
<dbReference type="STRING" id="29655.A0A0K9Q5S1"/>
<dbReference type="OMA" id="RCLVGDQ"/>